<sequence length="269" mass="30650">MHFNRDELKALPFTFPKSVVREVVRSQMVEAQCSVQITFPVELKGPHVMEEIHFVGFLSKLLETRIMQVLRFKHGQIYSVNVSVFLGGNKPSRTGNVRGDITVNFSCDPDSSWRLVGLSLDEILCLQEQGPSDGDVSTILEIEQRAYENGLQENGYWLDRILRGYQSRIYAGDLNVSLKAQDEWRNKVRSFLTKVTMQEALQRILPSPCTKQYTVVILMPKLPRLQRLKSVLFSGEKRLGIEGKVLIGTAGTLVLAAFWWKYSRARNVT</sequence>
<name>D5AC43_PICSI</name>
<reference evidence="1" key="1">
    <citation type="submission" date="2010-04" db="EMBL/GenBank/DDBJ databases">
        <authorList>
            <person name="Reid K.E."/>
            <person name="Liao N."/>
            <person name="Chan S."/>
            <person name="Docking R."/>
            <person name="Taylor G."/>
            <person name="Moore R."/>
            <person name="Mayo M."/>
            <person name="Munro S."/>
            <person name="King J."/>
            <person name="Yanchuk A."/>
            <person name="Holt R."/>
            <person name="Jones S."/>
            <person name="Marra M."/>
            <person name="Ritland C.E."/>
            <person name="Ritland K."/>
            <person name="Bohlmann J."/>
        </authorList>
    </citation>
    <scope>NUCLEOTIDE SEQUENCE</scope>
    <source>
        <tissue evidence="1">Bud</tissue>
    </source>
</reference>
<dbReference type="AlphaFoldDB" id="D5AC43"/>
<accession>D5AC43</accession>
<dbReference type="SUPFAM" id="SSF63411">
    <property type="entry name" value="LuxS/MPP-like metallohydrolase"/>
    <property type="match status" value="1"/>
</dbReference>
<proteinExistence type="evidence at transcript level"/>
<organism evidence="1">
    <name type="scientific">Picea sitchensis</name>
    <name type="common">Sitka spruce</name>
    <name type="synonym">Pinus sitchensis</name>
    <dbReference type="NCBI Taxonomy" id="3332"/>
    <lineage>
        <taxon>Eukaryota</taxon>
        <taxon>Viridiplantae</taxon>
        <taxon>Streptophyta</taxon>
        <taxon>Embryophyta</taxon>
        <taxon>Tracheophyta</taxon>
        <taxon>Spermatophyta</taxon>
        <taxon>Pinopsida</taxon>
        <taxon>Pinidae</taxon>
        <taxon>Conifers I</taxon>
        <taxon>Pinales</taxon>
        <taxon>Pinaceae</taxon>
        <taxon>Picea</taxon>
    </lineage>
</organism>
<protein>
    <submittedName>
        <fullName evidence="1">Uncharacterized protein</fullName>
    </submittedName>
</protein>
<dbReference type="EMBL" id="BT123815">
    <property type="protein sequence ID" value="ADE77112.1"/>
    <property type="molecule type" value="mRNA"/>
</dbReference>
<dbReference type="Gene3D" id="3.30.830.10">
    <property type="entry name" value="Metalloenzyme, LuxS/M16 peptidase-like"/>
    <property type="match status" value="1"/>
</dbReference>
<dbReference type="GO" id="GO:0046872">
    <property type="term" value="F:metal ion binding"/>
    <property type="evidence" value="ECO:0007669"/>
    <property type="project" value="InterPro"/>
</dbReference>
<dbReference type="InterPro" id="IPR011249">
    <property type="entry name" value="Metalloenz_LuxS/M16"/>
</dbReference>
<evidence type="ECO:0000313" key="1">
    <source>
        <dbReference type="EMBL" id="ADE77112.1"/>
    </source>
</evidence>